<proteinExistence type="predicted"/>
<evidence type="ECO:0000313" key="1">
    <source>
        <dbReference type="EMBL" id="MBW6409402.1"/>
    </source>
</evidence>
<gene>
    <name evidence="1" type="ORF">KYD98_04805</name>
</gene>
<organism evidence="1 2">
    <name type="scientific">Clostridium weizhouense</name>
    <dbReference type="NCBI Taxonomy" id="2859781"/>
    <lineage>
        <taxon>Bacteria</taxon>
        <taxon>Bacillati</taxon>
        <taxon>Bacillota</taxon>
        <taxon>Clostridia</taxon>
        <taxon>Eubacteriales</taxon>
        <taxon>Clostridiaceae</taxon>
        <taxon>Clostridium</taxon>
    </lineage>
</organism>
<dbReference type="Pfam" id="PF10719">
    <property type="entry name" value="ComFB"/>
    <property type="match status" value="1"/>
</dbReference>
<comment type="caution">
    <text evidence="1">The sequence shown here is derived from an EMBL/GenBank/DDBJ whole genome shotgun (WGS) entry which is preliminary data.</text>
</comment>
<keyword evidence="2" id="KW-1185">Reference proteome</keyword>
<protein>
    <submittedName>
        <fullName evidence="1">Late competence development ComFB family protein</fullName>
    </submittedName>
</protein>
<dbReference type="Proteomes" id="UP001519921">
    <property type="component" value="Unassembled WGS sequence"/>
</dbReference>
<evidence type="ECO:0000313" key="2">
    <source>
        <dbReference type="Proteomes" id="UP001519921"/>
    </source>
</evidence>
<dbReference type="EMBL" id="JAHXPT010000003">
    <property type="protein sequence ID" value="MBW6409402.1"/>
    <property type="molecule type" value="Genomic_DNA"/>
</dbReference>
<name>A0ABS7AL87_9CLOT</name>
<accession>A0ABS7AL87</accession>
<dbReference type="InterPro" id="IPR019657">
    <property type="entry name" value="ComFB"/>
</dbReference>
<sequence>MEKVINYMEIWVKDHMEQQLKQSDICKCEKCKRDIYALALNNLKPYYVVTNKGEVMAKLNTMYQQFETDITIEVEKAIEIVKKSPRHDDHKEY</sequence>
<reference evidence="1 2" key="1">
    <citation type="submission" date="2021-07" db="EMBL/GenBank/DDBJ databases">
        <title>Clostridium weizhouense sp. nov., an anaerobic bacterium isolated from activated sludge of Petroleum wastewater.</title>
        <authorList>
            <person name="Li Q."/>
        </authorList>
    </citation>
    <scope>NUCLEOTIDE SEQUENCE [LARGE SCALE GENOMIC DNA]</scope>
    <source>
        <strain evidence="1 2">YB-6</strain>
    </source>
</reference>
<dbReference type="RefSeq" id="WP_219778463.1">
    <property type="nucleotide sequence ID" value="NZ_JAHXPT010000003.1"/>
</dbReference>